<name>A0A6G5QGL3_9BACT</name>
<gene>
    <name evidence="1" type="ORF">CMUC_1035</name>
</gene>
<organism evidence="1 2">
    <name type="scientific">Campylobacter mucosalis CCUG 21559</name>
    <dbReference type="NCBI Taxonomy" id="1032067"/>
    <lineage>
        <taxon>Bacteria</taxon>
        <taxon>Pseudomonadati</taxon>
        <taxon>Campylobacterota</taxon>
        <taxon>Epsilonproteobacteria</taxon>
        <taxon>Campylobacterales</taxon>
        <taxon>Campylobacteraceae</taxon>
        <taxon>Campylobacter</taxon>
    </lineage>
</organism>
<protein>
    <recommendedName>
        <fullName evidence="3">Hydrogenase-4 component G</fullName>
    </recommendedName>
</protein>
<accession>A0A6G5QGL3</accession>
<dbReference type="Proteomes" id="UP000503264">
    <property type="component" value="Chromosome"/>
</dbReference>
<reference evidence="1 2" key="1">
    <citation type="submission" date="2016-07" db="EMBL/GenBank/DDBJ databases">
        <title>Comparative genomics of the Campylobacter concisus group.</title>
        <authorList>
            <person name="Miller W.G."/>
            <person name="Yee E."/>
            <person name="Chapman M.H."/>
            <person name="Huynh S."/>
            <person name="Bono J.L."/>
            <person name="On S.L.W."/>
            <person name="StLeger J."/>
            <person name="Foster G."/>
            <person name="Parker C.T."/>
        </authorList>
    </citation>
    <scope>NUCLEOTIDE SEQUENCE [LARGE SCALE GENOMIC DNA]</scope>
    <source>
        <strain evidence="1 2">CCUG 21559</strain>
    </source>
</reference>
<sequence>MSVALNMSLSAQSTNVSKDIRQKSADDGVKTQVQQIKEAAANIDAKELFQSYFLQFNAQSFTRANSNLDLQASLFGTPGKTPENLMEILGNIDTNAIGYTGKPLNELSKDEAAELVSKDGFFGVDKTTERIANFVIMGSGDDIEKLKAGRDGMIRGFKEAEKMWGGKLPQISQDTMQKSIEAVDKRIAELSGDTSGNVINVTA</sequence>
<evidence type="ECO:0000313" key="1">
    <source>
        <dbReference type="EMBL" id="QCD44818.1"/>
    </source>
</evidence>
<dbReference type="EMBL" id="CP012542">
    <property type="protein sequence ID" value="QCD44818.1"/>
    <property type="molecule type" value="Genomic_DNA"/>
</dbReference>
<evidence type="ECO:0000313" key="2">
    <source>
        <dbReference type="Proteomes" id="UP000503264"/>
    </source>
</evidence>
<proteinExistence type="predicted"/>
<keyword evidence="2" id="KW-1185">Reference proteome</keyword>
<dbReference type="AlphaFoldDB" id="A0A6G5QGL3"/>
<dbReference type="RefSeq" id="WP_236844890.1">
    <property type="nucleotide sequence ID" value="NZ_CP012542.1"/>
</dbReference>
<evidence type="ECO:0008006" key="3">
    <source>
        <dbReference type="Google" id="ProtNLM"/>
    </source>
</evidence>